<dbReference type="OrthoDB" id="3238373at2759"/>
<gene>
    <name evidence="1" type="ORF">DAEQUDRAFT_732843</name>
</gene>
<evidence type="ECO:0000313" key="1">
    <source>
        <dbReference type="EMBL" id="KZT64285.1"/>
    </source>
</evidence>
<dbReference type="Proteomes" id="UP000076727">
    <property type="component" value="Unassembled WGS sequence"/>
</dbReference>
<evidence type="ECO:0000313" key="2">
    <source>
        <dbReference type="Proteomes" id="UP000076727"/>
    </source>
</evidence>
<dbReference type="AlphaFoldDB" id="A0A165LDT2"/>
<name>A0A165LDT2_9APHY</name>
<dbReference type="EMBL" id="KV429134">
    <property type="protein sequence ID" value="KZT64285.1"/>
    <property type="molecule type" value="Genomic_DNA"/>
</dbReference>
<accession>A0A165LDT2</accession>
<reference evidence="1 2" key="1">
    <citation type="journal article" date="2016" name="Mol. Biol. Evol.">
        <title>Comparative Genomics of Early-Diverging Mushroom-Forming Fungi Provides Insights into the Origins of Lignocellulose Decay Capabilities.</title>
        <authorList>
            <person name="Nagy L.G."/>
            <person name="Riley R."/>
            <person name="Tritt A."/>
            <person name="Adam C."/>
            <person name="Daum C."/>
            <person name="Floudas D."/>
            <person name="Sun H."/>
            <person name="Yadav J.S."/>
            <person name="Pangilinan J."/>
            <person name="Larsson K.H."/>
            <person name="Matsuura K."/>
            <person name="Barry K."/>
            <person name="Labutti K."/>
            <person name="Kuo R."/>
            <person name="Ohm R.A."/>
            <person name="Bhattacharya S.S."/>
            <person name="Shirouzu T."/>
            <person name="Yoshinaga Y."/>
            <person name="Martin F.M."/>
            <person name="Grigoriev I.V."/>
            <person name="Hibbett D.S."/>
        </authorList>
    </citation>
    <scope>NUCLEOTIDE SEQUENCE [LARGE SCALE GENOMIC DNA]</scope>
    <source>
        <strain evidence="1 2">L-15889</strain>
    </source>
</reference>
<keyword evidence="2" id="KW-1185">Reference proteome</keyword>
<sequence>MLKLSIPGPSRDPTYYIVDGNTVLLVDNTLFKVCLIRGSGWIVALLYPSYLPCLARMA</sequence>
<proteinExistence type="predicted"/>
<organism evidence="1 2">
    <name type="scientific">Daedalea quercina L-15889</name>
    <dbReference type="NCBI Taxonomy" id="1314783"/>
    <lineage>
        <taxon>Eukaryota</taxon>
        <taxon>Fungi</taxon>
        <taxon>Dikarya</taxon>
        <taxon>Basidiomycota</taxon>
        <taxon>Agaricomycotina</taxon>
        <taxon>Agaricomycetes</taxon>
        <taxon>Polyporales</taxon>
        <taxon>Fomitopsis</taxon>
    </lineage>
</organism>
<protein>
    <submittedName>
        <fullName evidence="1">Uncharacterized protein</fullName>
    </submittedName>
</protein>